<dbReference type="AlphaFoldDB" id="A0A3P2RG63"/>
<gene>
    <name evidence="1" type="ORF">D3P96_02955</name>
</gene>
<organism evidence="1 2">
    <name type="scientific">Weissella viridescens</name>
    <name type="common">Lactobacillus viridescens</name>
    <dbReference type="NCBI Taxonomy" id="1629"/>
    <lineage>
        <taxon>Bacteria</taxon>
        <taxon>Bacillati</taxon>
        <taxon>Bacillota</taxon>
        <taxon>Bacilli</taxon>
        <taxon>Lactobacillales</taxon>
        <taxon>Lactobacillaceae</taxon>
        <taxon>Weissella</taxon>
    </lineage>
</organism>
<dbReference type="EMBL" id="RHGY01000002">
    <property type="protein sequence ID" value="RRG18261.1"/>
    <property type="molecule type" value="Genomic_DNA"/>
</dbReference>
<protein>
    <submittedName>
        <fullName evidence="1">Uncharacterized protein</fullName>
    </submittedName>
</protein>
<dbReference type="Proteomes" id="UP000275836">
    <property type="component" value="Unassembled WGS sequence"/>
</dbReference>
<dbReference type="OrthoDB" id="2048198at2"/>
<dbReference type="RefSeq" id="WP_124942905.1">
    <property type="nucleotide sequence ID" value="NZ_RHGY01000002.1"/>
</dbReference>
<evidence type="ECO:0000313" key="1">
    <source>
        <dbReference type="EMBL" id="RRG18261.1"/>
    </source>
</evidence>
<comment type="caution">
    <text evidence="1">The sequence shown here is derived from an EMBL/GenBank/DDBJ whole genome shotgun (WGS) entry which is preliminary data.</text>
</comment>
<proteinExistence type="predicted"/>
<accession>A0A3P2RG63</accession>
<reference evidence="1 2" key="1">
    <citation type="submission" date="2018-10" db="EMBL/GenBank/DDBJ databases">
        <title>Draft genome sequence of Weissella viridescens UCO-SMC3.</title>
        <authorList>
            <person name="Garcia-Cancino A."/>
            <person name="Espinoza-Monje M."/>
            <person name="Albarracin L."/>
            <person name="Garcia-Castillo V."/>
            <person name="Campos-Martin J."/>
            <person name="Nakano Y."/>
            <person name="Guitierrez-Zamorano C."/>
            <person name="Ikeda-Ohtsubo W."/>
            <person name="Morita H."/>
            <person name="Kitazawa H."/>
            <person name="Villena J."/>
        </authorList>
    </citation>
    <scope>NUCLEOTIDE SEQUENCE [LARGE SCALE GENOMIC DNA]</scope>
    <source>
        <strain evidence="1 2">UCO-SMC3</strain>
    </source>
</reference>
<evidence type="ECO:0000313" key="2">
    <source>
        <dbReference type="Proteomes" id="UP000275836"/>
    </source>
</evidence>
<sequence length="137" mass="15423">MDYLDFKTFKGLGFSQSQETFNELLPKATRQLDGLTMDFYKRKHNLQEDLQSNQDVRRYRGEAFQISVGLTIEFMDETGITSTIALSNANTPNITIGRTHVDATNPVKGLVNSSQGYVVPEEAVRQIAPYGLLYRGI</sequence>
<name>A0A3P2RG63_WEIVI</name>